<protein>
    <submittedName>
        <fullName evidence="1">Uncharacterized protein</fullName>
    </submittedName>
</protein>
<dbReference type="EMBL" id="CAJOBJ010378931">
    <property type="protein sequence ID" value="CAF5226665.1"/>
    <property type="molecule type" value="Genomic_DNA"/>
</dbReference>
<feature type="non-terminal residue" evidence="1">
    <location>
        <position position="18"/>
    </location>
</feature>
<organism evidence="1 3">
    <name type="scientific">Rotaria magnacalcarata</name>
    <dbReference type="NCBI Taxonomy" id="392030"/>
    <lineage>
        <taxon>Eukaryota</taxon>
        <taxon>Metazoa</taxon>
        <taxon>Spiralia</taxon>
        <taxon>Gnathifera</taxon>
        <taxon>Rotifera</taxon>
        <taxon>Eurotatoria</taxon>
        <taxon>Bdelloidea</taxon>
        <taxon>Philodinida</taxon>
        <taxon>Philodinidae</taxon>
        <taxon>Rotaria</taxon>
    </lineage>
</organism>
<dbReference type="EMBL" id="CAJOBH010266932">
    <property type="protein sequence ID" value="CAF5161740.1"/>
    <property type="molecule type" value="Genomic_DNA"/>
</dbReference>
<name>A0A8S3GHK1_9BILA</name>
<dbReference type="Proteomes" id="UP000681967">
    <property type="component" value="Unassembled WGS sequence"/>
</dbReference>
<comment type="caution">
    <text evidence="1">The sequence shown here is derived from an EMBL/GenBank/DDBJ whole genome shotgun (WGS) entry which is preliminary data.</text>
</comment>
<evidence type="ECO:0000313" key="2">
    <source>
        <dbReference type="EMBL" id="CAF5226665.1"/>
    </source>
</evidence>
<accession>A0A8S3GHK1</accession>
<sequence>MTATSKGDLDDRLTVAFE</sequence>
<evidence type="ECO:0000313" key="3">
    <source>
        <dbReference type="Proteomes" id="UP000681967"/>
    </source>
</evidence>
<dbReference type="Proteomes" id="UP000681720">
    <property type="component" value="Unassembled WGS sequence"/>
</dbReference>
<proteinExistence type="predicted"/>
<gene>
    <name evidence="1" type="ORF">BYL167_LOCUS74794</name>
    <name evidence="2" type="ORF">GIL414_LOCUS87238</name>
</gene>
<reference evidence="1" key="1">
    <citation type="submission" date="2021-02" db="EMBL/GenBank/DDBJ databases">
        <authorList>
            <person name="Nowell W R."/>
        </authorList>
    </citation>
    <scope>NUCLEOTIDE SEQUENCE</scope>
</reference>
<evidence type="ECO:0000313" key="1">
    <source>
        <dbReference type="EMBL" id="CAF5161740.1"/>
    </source>
</evidence>
<dbReference type="AlphaFoldDB" id="A0A8S3GHK1"/>